<dbReference type="PANTHER" id="PTHR47843">
    <property type="entry name" value="BTB DOMAIN-CONTAINING PROTEIN-RELATED"/>
    <property type="match status" value="1"/>
</dbReference>
<feature type="non-terminal residue" evidence="1">
    <location>
        <position position="243"/>
    </location>
</feature>
<protein>
    <recommendedName>
        <fullName evidence="3">BTB domain-containing protein</fullName>
    </recommendedName>
</protein>
<reference evidence="1 2" key="1">
    <citation type="submission" date="2018-05" db="EMBL/GenBank/DDBJ databases">
        <title>Draft genome sequence of Scytalidium lignicola DSM 105466, a ubiquitous saprotrophic fungus.</title>
        <authorList>
            <person name="Buettner E."/>
            <person name="Gebauer A.M."/>
            <person name="Hofrichter M."/>
            <person name="Liers C."/>
            <person name="Kellner H."/>
        </authorList>
    </citation>
    <scope>NUCLEOTIDE SEQUENCE [LARGE SCALE GENOMIC DNA]</scope>
    <source>
        <strain evidence="1 2">DSM 105466</strain>
    </source>
</reference>
<dbReference type="AlphaFoldDB" id="A0A3E2H505"/>
<dbReference type="OMA" id="FHTIRIV"/>
<name>A0A3E2H505_SCYLI</name>
<dbReference type="OrthoDB" id="9997739at2759"/>
<proteinExistence type="predicted"/>
<dbReference type="EMBL" id="NCSJ02000168">
    <property type="protein sequence ID" value="RFU28302.1"/>
    <property type="molecule type" value="Genomic_DNA"/>
</dbReference>
<gene>
    <name evidence="1" type="ORF">B7463_g8033</name>
</gene>
<keyword evidence="2" id="KW-1185">Reference proteome</keyword>
<dbReference type="Gene3D" id="3.30.710.10">
    <property type="entry name" value="Potassium Channel Kv1.1, Chain A"/>
    <property type="match status" value="1"/>
</dbReference>
<evidence type="ECO:0000313" key="1">
    <source>
        <dbReference type="EMBL" id="RFU28302.1"/>
    </source>
</evidence>
<dbReference type="SUPFAM" id="SSF54695">
    <property type="entry name" value="POZ domain"/>
    <property type="match status" value="1"/>
</dbReference>
<dbReference type="Proteomes" id="UP000258309">
    <property type="component" value="Unassembled WGS sequence"/>
</dbReference>
<accession>A0A3E2H505</accession>
<evidence type="ECO:0000313" key="2">
    <source>
        <dbReference type="Proteomes" id="UP000258309"/>
    </source>
</evidence>
<organism evidence="1 2">
    <name type="scientific">Scytalidium lignicola</name>
    <name type="common">Hyphomycete</name>
    <dbReference type="NCBI Taxonomy" id="5539"/>
    <lineage>
        <taxon>Eukaryota</taxon>
        <taxon>Fungi</taxon>
        <taxon>Dikarya</taxon>
        <taxon>Ascomycota</taxon>
        <taxon>Pezizomycotina</taxon>
        <taxon>Leotiomycetes</taxon>
        <taxon>Leotiomycetes incertae sedis</taxon>
        <taxon>Scytalidium</taxon>
    </lineage>
</organism>
<dbReference type="InterPro" id="IPR011333">
    <property type="entry name" value="SKP1/BTB/POZ_sf"/>
</dbReference>
<dbReference type="STRING" id="5539.A0A3E2H505"/>
<evidence type="ECO:0008006" key="3">
    <source>
        <dbReference type="Google" id="ProtNLM"/>
    </source>
</evidence>
<sequence>MATLQKTAFASPLFEFRIGPKKKSFMINSTTLSRISKPLDTMMNGDMIESRSNSADLEHVDEEIWELICQYAYIGDYDVKTFRDLTRHPNQEILFNPKTAETKRKNMWQRFKDATYTYLIPENPALQTVRVEKTVLRYHAEVYVFADQYGMLPLQNLALQKLKRILEGLVIFPSLRTEICELVRFCYENTPSRPRDDKLRAHIAHYVACIFESLAPSKDFQEVTEEFGSFSRDLLMELQKRLK</sequence>
<comment type="caution">
    <text evidence="1">The sequence shown here is derived from an EMBL/GenBank/DDBJ whole genome shotgun (WGS) entry which is preliminary data.</text>
</comment>
<feature type="non-terminal residue" evidence="1">
    <location>
        <position position="1"/>
    </location>
</feature>